<dbReference type="SUPFAM" id="SSF81296">
    <property type="entry name" value="E set domains"/>
    <property type="match status" value="1"/>
</dbReference>
<gene>
    <name evidence="12" type="ORF">E4656_19110</name>
</gene>
<evidence type="ECO:0000256" key="7">
    <source>
        <dbReference type="ARBA" id="ARBA00023008"/>
    </source>
</evidence>
<evidence type="ECO:0000259" key="10">
    <source>
        <dbReference type="Pfam" id="PF04234"/>
    </source>
</evidence>
<protein>
    <recommendedName>
        <fullName evidence="9">Copper resistance protein C</fullName>
    </recommendedName>
    <alternativeName>
        <fullName evidence="9">Copper resistance protein D</fullName>
    </alternativeName>
</protein>
<dbReference type="EMBL" id="SRMF01000015">
    <property type="protein sequence ID" value="TGG90237.1"/>
    <property type="molecule type" value="Genomic_DNA"/>
</dbReference>
<keyword evidence="3 9" id="KW-0812">Transmembrane</keyword>
<evidence type="ECO:0000256" key="3">
    <source>
        <dbReference type="ARBA" id="ARBA00022692"/>
    </source>
</evidence>
<dbReference type="InterPro" id="IPR008457">
    <property type="entry name" value="Cu-R_CopD_dom"/>
</dbReference>
<keyword evidence="9" id="KW-0574">Periplasm</keyword>
<dbReference type="GO" id="GO:0042597">
    <property type="term" value="C:periplasmic space"/>
    <property type="evidence" value="ECO:0007669"/>
    <property type="project" value="UniProtKB-SubCell"/>
</dbReference>
<comment type="subcellular location">
    <subcellularLocation>
        <location evidence="9">Cell inner membrane</location>
        <topology evidence="9">Multi-pass membrane protein</topology>
    </subcellularLocation>
    <subcellularLocation>
        <location evidence="1">Cell membrane</location>
        <topology evidence="1">Multi-pass membrane protein</topology>
    </subcellularLocation>
    <subcellularLocation>
        <location evidence="9">Periplasm</location>
    </subcellularLocation>
</comment>
<keyword evidence="8 9" id="KW-0472">Membrane</keyword>
<feature type="domain" description="Copper resistance protein D" evidence="11">
    <location>
        <begin position="333"/>
        <end position="433"/>
    </location>
</feature>
<evidence type="ECO:0000256" key="4">
    <source>
        <dbReference type="ARBA" id="ARBA00022723"/>
    </source>
</evidence>
<keyword evidence="7 9" id="KW-0186">Copper</keyword>
<dbReference type="GO" id="GO:0005507">
    <property type="term" value="F:copper ion binding"/>
    <property type="evidence" value="ECO:0007669"/>
    <property type="project" value="UniProtKB-UniRule"/>
</dbReference>
<dbReference type="InterPro" id="IPR014756">
    <property type="entry name" value="Ig_E-set"/>
</dbReference>
<keyword evidence="2 9" id="KW-1003">Cell membrane</keyword>
<evidence type="ECO:0000256" key="5">
    <source>
        <dbReference type="ARBA" id="ARBA00022729"/>
    </source>
</evidence>
<feature type="domain" description="CopC" evidence="10">
    <location>
        <begin position="35"/>
        <end position="127"/>
    </location>
</feature>
<evidence type="ECO:0000256" key="8">
    <source>
        <dbReference type="ARBA" id="ARBA00023136"/>
    </source>
</evidence>
<dbReference type="Pfam" id="PF05425">
    <property type="entry name" value="CopD"/>
    <property type="match status" value="1"/>
</dbReference>
<reference evidence="12 13" key="1">
    <citation type="submission" date="2019-04" db="EMBL/GenBank/DDBJ databases">
        <title>Natronospirillum operosus gen. nov., sp. nov., a haloalkaliphilic satellite isolated from decaying biomass of laboratory culture of cyanobacterium Geitlerinema sp. and proposal of Natronospirillaceae fam. nov. and Saccharospirillaceae fam. nov.</title>
        <authorList>
            <person name="Kevbrin V."/>
            <person name="Boltyanskaya Y."/>
            <person name="Koziaeva V."/>
            <person name="Grouzdev D.S."/>
            <person name="Park M."/>
            <person name="Cho J."/>
        </authorList>
    </citation>
    <scope>NUCLEOTIDE SEQUENCE [LARGE SCALE GENOMIC DNA]</scope>
    <source>
        <strain evidence="12 13">G-116</strain>
    </source>
</reference>
<dbReference type="GO" id="GO:0005886">
    <property type="term" value="C:plasma membrane"/>
    <property type="evidence" value="ECO:0007669"/>
    <property type="project" value="UniProtKB-SubCell"/>
</dbReference>
<dbReference type="GO" id="GO:0006825">
    <property type="term" value="P:copper ion transport"/>
    <property type="evidence" value="ECO:0007669"/>
    <property type="project" value="InterPro"/>
</dbReference>
<dbReference type="Pfam" id="PF04234">
    <property type="entry name" value="CopC"/>
    <property type="match status" value="1"/>
</dbReference>
<dbReference type="GO" id="GO:0046688">
    <property type="term" value="P:response to copper ion"/>
    <property type="evidence" value="ECO:0007669"/>
    <property type="project" value="UniProtKB-UniRule"/>
</dbReference>
<feature type="transmembrane region" description="Helical" evidence="9">
    <location>
        <begin position="338"/>
        <end position="361"/>
    </location>
</feature>
<accession>A0A4Z0WAB1</accession>
<feature type="transmembrane region" description="Helical" evidence="9">
    <location>
        <begin position="416"/>
        <end position="437"/>
    </location>
</feature>
<dbReference type="PANTHER" id="PTHR34820:SF4">
    <property type="entry name" value="INNER MEMBRANE PROTEIN YEBZ"/>
    <property type="match status" value="1"/>
</dbReference>
<keyword evidence="4 9" id="KW-0479">Metal-binding</keyword>
<evidence type="ECO:0000313" key="13">
    <source>
        <dbReference type="Proteomes" id="UP000297475"/>
    </source>
</evidence>
<evidence type="ECO:0000313" key="12">
    <source>
        <dbReference type="EMBL" id="TGG90237.1"/>
    </source>
</evidence>
<dbReference type="Gene3D" id="2.60.40.1220">
    <property type="match status" value="1"/>
</dbReference>
<comment type="caution">
    <text evidence="12">The sequence shown here is derived from an EMBL/GenBank/DDBJ whole genome shotgun (WGS) entry which is preliminary data.</text>
</comment>
<dbReference type="InterPro" id="IPR007348">
    <property type="entry name" value="CopC_dom"/>
</dbReference>
<dbReference type="AlphaFoldDB" id="A0A4Z0WAB1"/>
<evidence type="ECO:0000259" key="11">
    <source>
        <dbReference type="Pfam" id="PF05425"/>
    </source>
</evidence>
<dbReference type="PANTHER" id="PTHR34820">
    <property type="entry name" value="INNER MEMBRANE PROTEIN YEBZ"/>
    <property type="match status" value="1"/>
</dbReference>
<feature type="transmembrane region" description="Helical" evidence="9">
    <location>
        <begin position="376"/>
        <end position="395"/>
    </location>
</feature>
<evidence type="ECO:0000256" key="6">
    <source>
        <dbReference type="ARBA" id="ARBA00022989"/>
    </source>
</evidence>
<sequence>MITVTAMITERLRLQGQHLLLALCLAMLPLVAQGHAVLLSNQPADNAMLRSSPDTLTLRFNEPVSPVFVRVLDPSGDQPLGELPAQARDNSVVVELPESLPDGGYLVSWRVISADSHPVGGSYRFQVGTGSVDWAAAEQWAAARESTLLHVLHVVNRSLLLLALLVLSGHILCRLLLWPRLGPAEQNRGLDGPRLWLPGSLLLVTTPLQILLQGLRMYGQDVSWRSLPEAAGLGLSSSLGQSSLVLLTSAVLLVLILTTGELARQRAGNGLALLVALVALGSLLMTGHIATAPNAAWLVPVLALHLLVAAFWLGAMGPLQRAARQADRMALLRLLQRFSAIAIVAVPALLVAGLAMALYQVDEAAALVQTGYGRSLLLKVAAVALVLLVALDNRFRLSRQLAASRQGTRQRLQRNLRVESGLMVGVIVLTATLSTFMPARDGAHHHSHDHYLPYESMGDIIQREIEGRLLTLDFQMAHDSVGENQIILAFYDADGKLVRPQAVEVRFDLPELEIEGQWRELEAVGQLYLMTVSDIMIPGDWTILVNALVTDFDRDAFQLEEEFY</sequence>
<keyword evidence="9" id="KW-0997">Cell inner membrane</keyword>
<keyword evidence="13" id="KW-1185">Reference proteome</keyword>
<evidence type="ECO:0000256" key="9">
    <source>
        <dbReference type="RuleBase" id="RU369037"/>
    </source>
</evidence>
<comment type="similarity">
    <text evidence="9">Belongs to the CopC family.</text>
</comment>
<organism evidence="12 13">
    <name type="scientific">Natronospirillum operosum</name>
    <dbReference type="NCBI Taxonomy" id="2759953"/>
    <lineage>
        <taxon>Bacteria</taxon>
        <taxon>Pseudomonadati</taxon>
        <taxon>Pseudomonadota</taxon>
        <taxon>Gammaproteobacteria</taxon>
        <taxon>Oceanospirillales</taxon>
        <taxon>Natronospirillaceae</taxon>
        <taxon>Natronospirillum</taxon>
    </lineage>
</organism>
<dbReference type="InterPro" id="IPR014755">
    <property type="entry name" value="Cu-Rt/internalin_Ig-like"/>
</dbReference>
<name>A0A4Z0WAB1_9GAMM</name>
<feature type="transmembrane region" description="Helical" evidence="9">
    <location>
        <begin position="296"/>
        <end position="317"/>
    </location>
</feature>
<dbReference type="InterPro" id="IPR032694">
    <property type="entry name" value="CopC/D"/>
</dbReference>
<dbReference type="RefSeq" id="WP_135484930.1">
    <property type="nucleotide sequence ID" value="NZ_SRMF01000015.1"/>
</dbReference>
<dbReference type="OrthoDB" id="8374223at2"/>
<feature type="transmembrane region" description="Helical" evidence="9">
    <location>
        <begin position="270"/>
        <end position="290"/>
    </location>
</feature>
<feature type="transmembrane region" description="Helical" evidence="9">
    <location>
        <begin position="239"/>
        <end position="258"/>
    </location>
</feature>
<evidence type="ECO:0000256" key="2">
    <source>
        <dbReference type="ARBA" id="ARBA00022475"/>
    </source>
</evidence>
<feature type="transmembrane region" description="Helical" evidence="9">
    <location>
        <begin position="199"/>
        <end position="219"/>
    </location>
</feature>
<dbReference type="Proteomes" id="UP000297475">
    <property type="component" value="Unassembled WGS sequence"/>
</dbReference>
<keyword evidence="5 9" id="KW-0732">Signal</keyword>
<comment type="function">
    <text evidence="9">Involved in copper resistance.</text>
</comment>
<evidence type="ECO:0000256" key="1">
    <source>
        <dbReference type="ARBA" id="ARBA00004651"/>
    </source>
</evidence>
<feature type="transmembrane region" description="Helical" evidence="9">
    <location>
        <begin position="159"/>
        <end position="178"/>
    </location>
</feature>
<comment type="similarity">
    <text evidence="9">Belongs to the CopD family.</text>
</comment>
<proteinExistence type="inferred from homology"/>
<keyword evidence="6 9" id="KW-1133">Transmembrane helix</keyword>